<organism evidence="4 5">
    <name type="scientific">Paraburkholderia franconis</name>
    <dbReference type="NCBI Taxonomy" id="2654983"/>
    <lineage>
        <taxon>Bacteria</taxon>
        <taxon>Pseudomonadati</taxon>
        <taxon>Pseudomonadota</taxon>
        <taxon>Betaproteobacteria</taxon>
        <taxon>Burkholderiales</taxon>
        <taxon>Burkholderiaceae</taxon>
        <taxon>Paraburkholderia</taxon>
    </lineage>
</organism>
<protein>
    <submittedName>
        <fullName evidence="4">GNAT family N-acetyltransferase</fullName>
    </submittedName>
</protein>
<dbReference type="InterPro" id="IPR016181">
    <property type="entry name" value="Acyl_CoA_acyltransferase"/>
</dbReference>
<dbReference type="CDD" id="cd04301">
    <property type="entry name" value="NAT_SF"/>
    <property type="match status" value="1"/>
</dbReference>
<feature type="domain" description="N-acetyltransferase" evidence="3">
    <location>
        <begin position="23"/>
        <end position="196"/>
    </location>
</feature>
<dbReference type="PROSITE" id="PS51186">
    <property type="entry name" value="GNAT"/>
    <property type="match status" value="1"/>
</dbReference>
<comment type="caution">
    <text evidence="4">The sequence shown here is derived from an EMBL/GenBank/DDBJ whole genome shotgun (WGS) entry which is preliminary data.</text>
</comment>
<evidence type="ECO:0000313" key="5">
    <source>
        <dbReference type="Proteomes" id="UP000484381"/>
    </source>
</evidence>
<keyword evidence="5" id="KW-1185">Reference proteome</keyword>
<dbReference type="AlphaFoldDB" id="A0A7X1NFF7"/>
<sequence length="236" mass="26018">MQKPRAVVSRNAHCSGVRHGTGSIVRRFDPARDSYAQLTAMLHRAFARLGMMGLNCTCVDRSIAVTQQRALAGDCFVALCNGKIVVTMTLYARDAESPCDLYQRGDAASVRQLGIDPRWQGRGIGKSMLTFAEHWAATPGFAELALDTPEPAAHLVAFYRAQGFRIVDTHHFEGKRYDSAILSTPPVAVRMMATWSRRLESPRAVLCHEPARGVSVIGRLRRGGPLSSLRHFTLNE</sequence>
<gene>
    <name evidence="4" type="ORF">GCT13_29785</name>
</gene>
<proteinExistence type="predicted"/>
<name>A0A7X1NFF7_9BURK</name>
<evidence type="ECO:0000256" key="2">
    <source>
        <dbReference type="ARBA" id="ARBA00023315"/>
    </source>
</evidence>
<accession>A0A7X1NFF7</accession>
<evidence type="ECO:0000256" key="1">
    <source>
        <dbReference type="ARBA" id="ARBA00022679"/>
    </source>
</evidence>
<dbReference type="InterPro" id="IPR050832">
    <property type="entry name" value="Bact_Acetyltransf"/>
</dbReference>
<dbReference type="InterPro" id="IPR000182">
    <property type="entry name" value="GNAT_dom"/>
</dbReference>
<keyword evidence="2" id="KW-0012">Acyltransferase</keyword>
<dbReference type="EMBL" id="WHNP01000035">
    <property type="protein sequence ID" value="MPW20950.1"/>
    <property type="molecule type" value="Genomic_DNA"/>
</dbReference>
<dbReference type="SUPFAM" id="SSF55729">
    <property type="entry name" value="Acyl-CoA N-acyltransferases (Nat)"/>
    <property type="match status" value="1"/>
</dbReference>
<dbReference type="Pfam" id="PF00583">
    <property type="entry name" value="Acetyltransf_1"/>
    <property type="match status" value="1"/>
</dbReference>
<dbReference type="Proteomes" id="UP000484381">
    <property type="component" value="Unassembled WGS sequence"/>
</dbReference>
<dbReference type="PANTHER" id="PTHR43877">
    <property type="entry name" value="AMINOALKYLPHOSPHONATE N-ACETYLTRANSFERASE-RELATED-RELATED"/>
    <property type="match status" value="1"/>
</dbReference>
<evidence type="ECO:0000313" key="4">
    <source>
        <dbReference type="EMBL" id="MPW20950.1"/>
    </source>
</evidence>
<keyword evidence="1 4" id="KW-0808">Transferase</keyword>
<dbReference type="Gene3D" id="3.40.630.30">
    <property type="match status" value="1"/>
</dbReference>
<dbReference type="GO" id="GO:0016747">
    <property type="term" value="F:acyltransferase activity, transferring groups other than amino-acyl groups"/>
    <property type="evidence" value="ECO:0007669"/>
    <property type="project" value="InterPro"/>
</dbReference>
<evidence type="ECO:0000259" key="3">
    <source>
        <dbReference type="PROSITE" id="PS51186"/>
    </source>
</evidence>
<dbReference type="RefSeq" id="WP_152764211.1">
    <property type="nucleotide sequence ID" value="NZ_WHNP01000035.1"/>
</dbReference>
<reference evidence="4 5" key="1">
    <citation type="submission" date="2019-10" db="EMBL/GenBank/DDBJ databases">
        <title>Paraburkholderia sp. isolated from nodules of Mimosa pudica from Brazilian Atlantic Forest soils.</title>
        <authorList>
            <person name="Paulitsch F."/>
            <person name="Hungria M."/>
            <person name="Dall'Agnol R."/>
        </authorList>
    </citation>
    <scope>NUCLEOTIDE SEQUENCE [LARGE SCALE GENOMIC DNA]</scope>
    <source>
        <strain evidence="4 5">CNPSo 3157</strain>
    </source>
</reference>